<evidence type="ECO:0000313" key="1">
    <source>
        <dbReference type="EMBL" id="BAC19004.1"/>
    </source>
</evidence>
<reference evidence="1 2" key="1">
    <citation type="journal article" date="2003" name="Genome Res.">
        <title>Comparative complete genome sequence analysis of the amino acid replacements responsible for the thermostability of Corynebacterium efficiens.</title>
        <authorList>
            <person name="Nishio Y."/>
            <person name="Nakamura Y."/>
            <person name="Kawarabayasi Y."/>
            <person name="Usuda Y."/>
            <person name="Kimura E."/>
            <person name="Sugimoto S."/>
            <person name="Matsui K."/>
            <person name="Yamagishi A."/>
            <person name="Kikuchi H."/>
            <person name="Ikeo K."/>
            <person name="Gojobori T."/>
        </authorList>
    </citation>
    <scope>NUCLEOTIDE SEQUENCE [LARGE SCALE GENOMIC DNA]</scope>
    <source>
        <strain evidence="2">DSM 44549 / YS-314 / AJ 12310 / JCM 11189 / NBRC 100395</strain>
    </source>
</reference>
<protein>
    <submittedName>
        <fullName evidence="1">Uncharacterized protein</fullName>
    </submittedName>
</protein>
<dbReference type="AlphaFoldDB" id="Q8FNF0"/>
<dbReference type="eggNOG" id="ENOG5031JNY">
    <property type="taxonomic scope" value="Bacteria"/>
</dbReference>
<dbReference type="STRING" id="196164.gene:10742625"/>
<accession>C8NQF6</accession>
<keyword evidence="2" id="KW-1185">Reference proteome</keyword>
<name>Q8FNF0_COREF</name>
<proteinExistence type="predicted"/>
<dbReference type="OrthoDB" id="4407986at2"/>
<dbReference type="KEGG" id="cef:CE2194"/>
<dbReference type="EMBL" id="BA000035">
    <property type="protein sequence ID" value="BAC19004.1"/>
    <property type="molecule type" value="Genomic_DNA"/>
</dbReference>
<accession>Q8FNF0</accession>
<dbReference type="Proteomes" id="UP000001409">
    <property type="component" value="Chromosome"/>
</dbReference>
<sequence>MNTVEEIQFNWDGVAWQQAEVGSEPERFALGIMDEFAYIAATGSAGDPEFFTLGSNPGLAFGDPEWLFAQDNPGYVAGCLGLAEAHRDAVTRVVDRYLSRLDDTERRGEPREILEQLVSAMGLPALPR</sequence>
<dbReference type="HOGENOM" id="CLU_1977336_0_0_11"/>
<organism evidence="1 2">
    <name type="scientific">Corynebacterium efficiens (strain DSM 44549 / YS-314 / AJ 12310 / JCM 11189 / NBRC 100395)</name>
    <dbReference type="NCBI Taxonomy" id="196164"/>
    <lineage>
        <taxon>Bacteria</taxon>
        <taxon>Bacillati</taxon>
        <taxon>Actinomycetota</taxon>
        <taxon>Actinomycetes</taxon>
        <taxon>Mycobacteriales</taxon>
        <taxon>Corynebacteriaceae</taxon>
        <taxon>Corynebacterium</taxon>
    </lineage>
</organism>
<dbReference type="RefSeq" id="WP_006768197.1">
    <property type="nucleotide sequence ID" value="NC_004369.1"/>
</dbReference>
<evidence type="ECO:0000313" key="2">
    <source>
        <dbReference type="Proteomes" id="UP000001409"/>
    </source>
</evidence>